<dbReference type="InterPro" id="IPR004045">
    <property type="entry name" value="Glutathione_S-Trfase_N"/>
</dbReference>
<comment type="caution">
    <text evidence="3">The sequence shown here is derived from an EMBL/GenBank/DDBJ whole genome shotgun (WGS) entry which is preliminary data.</text>
</comment>
<evidence type="ECO:0000313" key="3">
    <source>
        <dbReference type="EMBL" id="KAI3958448.1"/>
    </source>
</evidence>
<reference evidence="3" key="1">
    <citation type="submission" date="2022-04" db="EMBL/GenBank/DDBJ databases">
        <title>A functionally conserved STORR gene fusion in Papaver species that diverged 16.8 million years ago.</title>
        <authorList>
            <person name="Catania T."/>
        </authorList>
    </citation>
    <scope>NUCLEOTIDE SEQUENCE</scope>
    <source>
        <strain evidence="3">S-188037</strain>
    </source>
</reference>
<feature type="domain" description="GST N-terminal" evidence="1">
    <location>
        <begin position="1"/>
        <end position="86"/>
    </location>
</feature>
<dbReference type="Gene3D" id="3.40.30.10">
    <property type="entry name" value="Glutaredoxin"/>
    <property type="match status" value="1"/>
</dbReference>
<dbReference type="SUPFAM" id="SSF52833">
    <property type="entry name" value="Thioredoxin-like"/>
    <property type="match status" value="1"/>
</dbReference>
<dbReference type="PROSITE" id="PS50404">
    <property type="entry name" value="GST_NTER"/>
    <property type="match status" value="1"/>
</dbReference>
<proteinExistence type="predicted"/>
<dbReference type="SFLD" id="SFLDG00358">
    <property type="entry name" value="Main_(cytGST)"/>
    <property type="match status" value="1"/>
</dbReference>
<dbReference type="InterPro" id="IPR043377">
    <property type="entry name" value="GSTT1/2/3"/>
</dbReference>
<evidence type="ECO:0000259" key="2">
    <source>
        <dbReference type="PROSITE" id="PS50405"/>
    </source>
</evidence>
<name>A0AAD4XX34_9MAGN</name>
<evidence type="ECO:0000313" key="4">
    <source>
        <dbReference type="Proteomes" id="UP001202328"/>
    </source>
</evidence>
<accession>A0AAD4XX34</accession>
<dbReference type="InterPro" id="IPR036282">
    <property type="entry name" value="Glutathione-S-Trfase_C_sf"/>
</dbReference>
<sequence length="249" mass="27835">MSLKVYVDRISQPARAVLIFCKVDGIEFEEIKVDLAKQEHRLPEFKAINPFEQVPSIADGDFKLFESVRYFVSTLSYLACASPGVADHWYPSDLQKRAKINSVLDWHHSNLCRGGVGIVINTILGPALGMPTSPEAAAEAENVLTSSLSEIESVWLNESGDFLLGNKEPSIADIILLLHEKDCNRVLTPFKKVLKWVYDTRVATSPHFEEVHKTLFALKSVFHKLPVEENHESASSIKAMLDMDIATEL</sequence>
<dbReference type="Proteomes" id="UP001202328">
    <property type="component" value="Unassembled WGS sequence"/>
</dbReference>
<feature type="domain" description="GST C-terminal" evidence="2">
    <location>
        <begin position="93"/>
        <end position="249"/>
    </location>
</feature>
<dbReference type="SFLD" id="SFLDS00019">
    <property type="entry name" value="Glutathione_Transferase_(cytos"/>
    <property type="match status" value="1"/>
</dbReference>
<dbReference type="SUPFAM" id="SSF47616">
    <property type="entry name" value="GST C-terminal domain-like"/>
    <property type="match status" value="1"/>
</dbReference>
<dbReference type="InterPro" id="IPR036249">
    <property type="entry name" value="Thioredoxin-like_sf"/>
</dbReference>
<dbReference type="InterPro" id="IPR040079">
    <property type="entry name" value="Glutathione_S-Trfase"/>
</dbReference>
<dbReference type="InterPro" id="IPR010987">
    <property type="entry name" value="Glutathione-S-Trfase_C-like"/>
</dbReference>
<dbReference type="AlphaFoldDB" id="A0AAD4XX34"/>
<dbReference type="PANTHER" id="PTHR44750:SF1">
    <property type="entry name" value="GLUTATHIONE S-TRANSFERASE T1-RELATED"/>
    <property type="match status" value="1"/>
</dbReference>
<dbReference type="Gene3D" id="1.20.1050.10">
    <property type="match status" value="1"/>
</dbReference>
<gene>
    <name evidence="3" type="ORF">MKW98_011136</name>
</gene>
<dbReference type="EMBL" id="JAJJMB010001160">
    <property type="protein sequence ID" value="KAI3958448.1"/>
    <property type="molecule type" value="Genomic_DNA"/>
</dbReference>
<evidence type="ECO:0000259" key="1">
    <source>
        <dbReference type="PROSITE" id="PS50404"/>
    </source>
</evidence>
<dbReference type="PROSITE" id="PS50405">
    <property type="entry name" value="GST_CTER"/>
    <property type="match status" value="1"/>
</dbReference>
<dbReference type="PANTHER" id="PTHR44750">
    <property type="entry name" value="GLUTATHIONE S-TRANSFERASE T1-RELATED"/>
    <property type="match status" value="1"/>
</dbReference>
<dbReference type="Pfam" id="PF02798">
    <property type="entry name" value="GST_N"/>
    <property type="match status" value="1"/>
</dbReference>
<keyword evidence="4" id="KW-1185">Reference proteome</keyword>
<protein>
    <submittedName>
        <fullName evidence="3">Uncharacterized protein</fullName>
    </submittedName>
</protein>
<organism evidence="3 4">
    <name type="scientific">Papaver atlanticum</name>
    <dbReference type="NCBI Taxonomy" id="357466"/>
    <lineage>
        <taxon>Eukaryota</taxon>
        <taxon>Viridiplantae</taxon>
        <taxon>Streptophyta</taxon>
        <taxon>Embryophyta</taxon>
        <taxon>Tracheophyta</taxon>
        <taxon>Spermatophyta</taxon>
        <taxon>Magnoliopsida</taxon>
        <taxon>Ranunculales</taxon>
        <taxon>Papaveraceae</taxon>
        <taxon>Papaveroideae</taxon>
        <taxon>Papaver</taxon>
    </lineage>
</organism>